<sequence length="342" mass="38554">MDQKCVICKSATYHEHDTLTSSLRKQFWQMTSMRMFIWGDWDLTDMESDEKIQLLACPRVQGEVMKTIIFHEHTTAYSPSNRYITLFLKKYIEKIESMPDYELDDELTEFYISLISTTNTTSFAPGMCYKTYVLDKEQYTRIVLQEEQTMVSQGTTGLQTWDASLRLADFFAEHPGIIRGQRVVELGAGCGLAGFTCAAMGASNVLSTDFNSDVLKLLESNRQTNTEYKDKVQVAELDWANLEECARISSNVDVIIGADVSYDPTIVPLLVAALETMLVSPQQVAYITAAVRSQETFELFLQLVDDTGVLGKSVMDLTEAKMSTLCLPNPVSDIRLILITRK</sequence>
<organism evidence="1 2">
    <name type="scientific">Kickxella alabastrina</name>
    <dbReference type="NCBI Taxonomy" id="61397"/>
    <lineage>
        <taxon>Eukaryota</taxon>
        <taxon>Fungi</taxon>
        <taxon>Fungi incertae sedis</taxon>
        <taxon>Zoopagomycota</taxon>
        <taxon>Kickxellomycotina</taxon>
        <taxon>Kickxellomycetes</taxon>
        <taxon>Kickxellales</taxon>
        <taxon>Kickxellaceae</taxon>
        <taxon>Kickxella</taxon>
    </lineage>
</organism>
<keyword evidence="2" id="KW-1185">Reference proteome</keyword>
<evidence type="ECO:0000313" key="2">
    <source>
        <dbReference type="Proteomes" id="UP001150581"/>
    </source>
</evidence>
<protein>
    <submittedName>
        <fullName evidence="1">Uncharacterized protein</fullName>
    </submittedName>
</protein>
<reference evidence="1" key="1">
    <citation type="submission" date="2022-07" db="EMBL/GenBank/DDBJ databases">
        <title>Phylogenomic reconstructions and comparative analyses of Kickxellomycotina fungi.</title>
        <authorList>
            <person name="Reynolds N.K."/>
            <person name="Stajich J.E."/>
            <person name="Barry K."/>
            <person name="Grigoriev I.V."/>
            <person name="Crous P."/>
            <person name="Smith M.E."/>
        </authorList>
    </citation>
    <scope>NUCLEOTIDE SEQUENCE</scope>
    <source>
        <strain evidence="1">Benny 63K</strain>
    </source>
</reference>
<name>A0ACC1IQ75_9FUNG</name>
<dbReference type="EMBL" id="JANBPG010000208">
    <property type="protein sequence ID" value="KAJ1898799.1"/>
    <property type="molecule type" value="Genomic_DNA"/>
</dbReference>
<evidence type="ECO:0000313" key="1">
    <source>
        <dbReference type="EMBL" id="KAJ1898799.1"/>
    </source>
</evidence>
<accession>A0ACC1IQ75</accession>
<proteinExistence type="predicted"/>
<dbReference type="Proteomes" id="UP001150581">
    <property type="component" value="Unassembled WGS sequence"/>
</dbReference>
<comment type="caution">
    <text evidence="1">The sequence shown here is derived from an EMBL/GenBank/DDBJ whole genome shotgun (WGS) entry which is preliminary data.</text>
</comment>
<gene>
    <name evidence="1" type="ORF">LPJ66_002524</name>
</gene>